<gene>
    <name evidence="1" type="ORF">GCM10010528_25690</name>
</gene>
<organism evidence="1 2">
    <name type="scientific">Gordonia defluvii</name>
    <dbReference type="NCBI Taxonomy" id="283718"/>
    <lineage>
        <taxon>Bacteria</taxon>
        <taxon>Bacillati</taxon>
        <taxon>Actinomycetota</taxon>
        <taxon>Actinomycetes</taxon>
        <taxon>Mycobacteriales</taxon>
        <taxon>Gordoniaceae</taxon>
        <taxon>Gordonia</taxon>
    </lineage>
</organism>
<evidence type="ECO:0000313" key="1">
    <source>
        <dbReference type="EMBL" id="GAA3045269.1"/>
    </source>
</evidence>
<sequence>MSGVVAMLVAAWVLVGDSPARGTDLGDVQQHSSVLGNPNEPDAIITSRAMFPTSRSVVLIRDDAPPEVVARSAEAAVKRRVPLLDVGPTSIDPVKRELARLGAGTAEAVDPATIPDVGIAVAGLAGRAGPASAAIAEPTLVLISGGPGSAAAVATASAAGATGIVVSSNDLRASGDAIDFVKRHPGARVIGIGGQFGTPKLLTSRIDAARTLPELPGGGYTVFPGRRMVALYGSPGSPALGPLGRQNLSQSIARAQRLAASYQPFSKEKVIGAFEIIVTVASASPGIGNKYTNVIDPSAILPWVIEAGKAGVYVTLDLQPGRSDFLSQAKIYTELLKYPHVGLALDSEWRLKPNQVHLTQIGSVAAAEVNQVSDWLAALVRDNHLPQKLFVLHQFDSDMLANRDQINTSNPELAVMIHADGHGTPPVKMSTWNRLTTGLQPGIHMGWKNFYTEDQPTFSPQQTMAVRPAPWFVSYQ</sequence>
<dbReference type="EMBL" id="BAAAVS010000054">
    <property type="protein sequence ID" value="GAA3045269.1"/>
    <property type="molecule type" value="Genomic_DNA"/>
</dbReference>
<keyword evidence="2" id="KW-1185">Reference proteome</keyword>
<evidence type="ECO:0000313" key="2">
    <source>
        <dbReference type="Proteomes" id="UP001501035"/>
    </source>
</evidence>
<reference evidence="2" key="1">
    <citation type="journal article" date="2019" name="Int. J. Syst. Evol. Microbiol.">
        <title>The Global Catalogue of Microorganisms (GCM) 10K type strain sequencing project: providing services to taxonomists for standard genome sequencing and annotation.</title>
        <authorList>
            <consortium name="The Broad Institute Genomics Platform"/>
            <consortium name="The Broad Institute Genome Sequencing Center for Infectious Disease"/>
            <person name="Wu L."/>
            <person name="Ma J."/>
        </authorList>
    </citation>
    <scope>NUCLEOTIDE SEQUENCE [LARGE SCALE GENOMIC DNA]</scope>
    <source>
        <strain evidence="2">JCM 14234</strain>
    </source>
</reference>
<evidence type="ECO:0008006" key="3">
    <source>
        <dbReference type="Google" id="ProtNLM"/>
    </source>
</evidence>
<dbReference type="Proteomes" id="UP001501035">
    <property type="component" value="Unassembled WGS sequence"/>
</dbReference>
<comment type="caution">
    <text evidence="1">The sequence shown here is derived from an EMBL/GenBank/DDBJ whole genome shotgun (WGS) entry which is preliminary data.</text>
</comment>
<protein>
    <recommendedName>
        <fullName evidence="3">Cell wall-binding repeat-containing protein</fullName>
    </recommendedName>
</protein>
<name>A0ABP6LIQ1_9ACTN</name>
<proteinExistence type="predicted"/>
<accession>A0ABP6LIQ1</accession>